<evidence type="ECO:0000313" key="2">
    <source>
        <dbReference type="Proteomes" id="UP001162992"/>
    </source>
</evidence>
<evidence type="ECO:0000313" key="1">
    <source>
        <dbReference type="EMBL" id="KAJ7527614.1"/>
    </source>
</evidence>
<protein>
    <submittedName>
        <fullName evidence="1">Uncharacterized protein</fullName>
    </submittedName>
</protein>
<keyword evidence="2" id="KW-1185">Reference proteome</keyword>
<comment type="caution">
    <text evidence="1">The sequence shown here is derived from an EMBL/GenBank/DDBJ whole genome shotgun (WGS) entry which is preliminary data.</text>
</comment>
<dbReference type="Proteomes" id="UP001162992">
    <property type="component" value="Chromosome 16"/>
</dbReference>
<organism evidence="1 2">
    <name type="scientific">Diphasiastrum complanatum</name>
    <name type="common">Issler's clubmoss</name>
    <name type="synonym">Lycopodium complanatum</name>
    <dbReference type="NCBI Taxonomy" id="34168"/>
    <lineage>
        <taxon>Eukaryota</taxon>
        <taxon>Viridiplantae</taxon>
        <taxon>Streptophyta</taxon>
        <taxon>Embryophyta</taxon>
        <taxon>Tracheophyta</taxon>
        <taxon>Lycopodiopsida</taxon>
        <taxon>Lycopodiales</taxon>
        <taxon>Lycopodiaceae</taxon>
        <taxon>Lycopodioideae</taxon>
        <taxon>Diphasiastrum</taxon>
    </lineage>
</organism>
<reference evidence="2" key="1">
    <citation type="journal article" date="2024" name="Proc. Natl. Acad. Sci. U.S.A.">
        <title>Extraordinary preservation of gene collinearity over three hundred million years revealed in homosporous lycophytes.</title>
        <authorList>
            <person name="Li C."/>
            <person name="Wickell D."/>
            <person name="Kuo L.Y."/>
            <person name="Chen X."/>
            <person name="Nie B."/>
            <person name="Liao X."/>
            <person name="Peng D."/>
            <person name="Ji J."/>
            <person name="Jenkins J."/>
            <person name="Williams M."/>
            <person name="Shu S."/>
            <person name="Plott C."/>
            <person name="Barry K."/>
            <person name="Rajasekar S."/>
            <person name="Grimwood J."/>
            <person name="Han X."/>
            <person name="Sun S."/>
            <person name="Hou Z."/>
            <person name="He W."/>
            <person name="Dai G."/>
            <person name="Sun C."/>
            <person name="Schmutz J."/>
            <person name="Leebens-Mack J.H."/>
            <person name="Li F.W."/>
            <person name="Wang L."/>
        </authorList>
    </citation>
    <scope>NUCLEOTIDE SEQUENCE [LARGE SCALE GENOMIC DNA]</scope>
    <source>
        <strain evidence="2">cv. PW_Plant_1</strain>
    </source>
</reference>
<sequence length="546" mass="60684">MNGAFASQILSEKLSKLNNSQQSIETLSHWCIFHRKNAKQVVETWGREFFSSPREQRVPFLFLANDILQNSRRKGGEFVNEFWKVLPTALREVLGTGEESVRTTVLRLIEIWEERKVFGSRVQSLREELLGYDTFSAYENNDKLARVSSKMRKDGSLEKVATAYQAVQENSEEEELTFEKCNAAVNRIGSIEKETHLHNGLVNDPSTFEELQQLQVVLSQCIEQFEASEMSRLSLVSRLKEVLHDQEIRLDQIRTQLQLAQAHAEQVAGLQQHLLIGSPKTGEVSSSPEDEFRSNSRHDSNVNHHEYHPILENDGSRNVMLGDSLTATEPLVDNLGLLEDDNKNHQTPAAAAAEVAAKLAASPSSAQMLTSILSSLAAEGIHASYHNGADSQSSPLDLSPIPQEKRQRLDGTTDISPHMDMNASYIPHQLSPRHQQSTSTQQPPAMLHRITSVQPHSSSVQHQPPPPPLPPFMGTTVLGNPYEYSIGIPPLRQGRPVLGLPHMSMMAHQPLPPGCNPASYPPLQSSGMGFYNQPPLPPPPAPLPRQ</sequence>
<dbReference type="EMBL" id="CM055107">
    <property type="protein sequence ID" value="KAJ7527614.1"/>
    <property type="molecule type" value="Genomic_DNA"/>
</dbReference>
<name>A0ACC2BCW8_DIPCM</name>
<accession>A0ACC2BCW8</accession>
<gene>
    <name evidence="1" type="ORF">O6H91_16G063500</name>
</gene>
<proteinExistence type="predicted"/>